<accession>A0A0F0CTT9</accession>
<organism evidence="1 2">
    <name type="scientific">Candidatus Omnitrophus magneticus</name>
    <dbReference type="NCBI Taxonomy" id="1609969"/>
    <lineage>
        <taxon>Bacteria</taxon>
        <taxon>Pseudomonadati</taxon>
        <taxon>Candidatus Omnitrophota</taxon>
        <taxon>Candidatus Omnitrophus</taxon>
    </lineage>
</organism>
<reference evidence="1 2" key="1">
    <citation type="submission" date="2015-02" db="EMBL/GenBank/DDBJ databases">
        <title>Single-cell genomics of uncultivated deep-branching MTB reveals a conserved set of magnetosome genes.</title>
        <authorList>
            <person name="Kolinko S."/>
            <person name="Richter M."/>
            <person name="Glockner F.O."/>
            <person name="Brachmann A."/>
            <person name="Schuler D."/>
        </authorList>
    </citation>
    <scope>NUCLEOTIDE SEQUENCE [LARGE SCALE GENOMIC DNA]</scope>
    <source>
        <strain evidence="1">SKK-01</strain>
    </source>
</reference>
<proteinExistence type="predicted"/>
<gene>
    <name evidence="1" type="ORF">OMAG_001191</name>
</gene>
<evidence type="ECO:0000313" key="1">
    <source>
        <dbReference type="EMBL" id="KJJ84961.1"/>
    </source>
</evidence>
<evidence type="ECO:0000313" key="2">
    <source>
        <dbReference type="Proteomes" id="UP000033428"/>
    </source>
</evidence>
<protein>
    <submittedName>
        <fullName evidence="1">Secreted protein</fullName>
    </submittedName>
</protein>
<comment type="caution">
    <text evidence="1">The sequence shown here is derived from an EMBL/GenBank/DDBJ whole genome shotgun (WGS) entry which is preliminary data.</text>
</comment>
<sequence>MNIFRQIILFFLVLFLSISVKGEDVEVISETAVNSDVEEIGKTIIDMTASAWRVWQDGVIIDNVYVEGSRGILFAGGLSGNIFKSYLIFEQSKNLIKDRGTLEYIKATADAFSMSMRNWQLGYTHDNIPFPQGASCVYTLTSCYNLAVSVSSGNSTGARMMEEETLYNSILYNLSVRNEKIFLLSRALAKTFSFEFARWQDSCFIADIQAKGGIAPQPAPIGVGPGQVKGAKGNNGKLKGAYFDAEEMKKNFIKYLDDLNKKRTGKSGVSSISSKI</sequence>
<dbReference type="EMBL" id="JYNY01000232">
    <property type="protein sequence ID" value="KJJ84961.1"/>
    <property type="molecule type" value="Genomic_DNA"/>
</dbReference>
<dbReference type="AlphaFoldDB" id="A0A0F0CTT9"/>
<name>A0A0F0CTT9_9BACT</name>
<dbReference type="Proteomes" id="UP000033428">
    <property type="component" value="Unassembled WGS sequence"/>
</dbReference>
<keyword evidence="2" id="KW-1185">Reference proteome</keyword>